<name>T0M036_COLGC</name>
<proteinExistence type="predicted"/>
<dbReference type="Pfam" id="PF00190">
    <property type="entry name" value="Cupin_1"/>
    <property type="match status" value="1"/>
</dbReference>
<protein>
    <recommendedName>
        <fullName evidence="1">Cupin type-1 domain-containing protein</fullName>
    </recommendedName>
</protein>
<evidence type="ECO:0000313" key="3">
    <source>
        <dbReference type="Proteomes" id="UP000015530"/>
    </source>
</evidence>
<reference evidence="3" key="1">
    <citation type="journal article" date="2013" name="Mol. Plant Microbe Interact.">
        <title>Global aspects of pacC regulation of pathogenicity genes in Colletotrichum gloeosporioides as revealed by transcriptome analysis.</title>
        <authorList>
            <person name="Alkan N."/>
            <person name="Meng X."/>
            <person name="Friedlander G."/>
            <person name="Reuveni E."/>
            <person name="Sukno S."/>
            <person name="Sherman A."/>
            <person name="Thon M."/>
            <person name="Fluhr R."/>
            <person name="Prusky D."/>
        </authorList>
    </citation>
    <scope>NUCLEOTIDE SEQUENCE [LARGE SCALE GENOMIC DNA]</scope>
    <source>
        <strain evidence="3">Cg-14</strain>
    </source>
</reference>
<dbReference type="eggNOG" id="ENOG502SJKY">
    <property type="taxonomic scope" value="Eukaryota"/>
</dbReference>
<feature type="domain" description="Cupin type-1" evidence="1">
    <location>
        <begin position="64"/>
        <end position="142"/>
    </location>
</feature>
<dbReference type="InterPro" id="IPR006045">
    <property type="entry name" value="Cupin_1"/>
</dbReference>
<dbReference type="CDD" id="cd02219">
    <property type="entry name" value="cupin_YjlB-like"/>
    <property type="match status" value="1"/>
</dbReference>
<accession>T0M036</accession>
<dbReference type="PANTHER" id="PTHR36448:SF3">
    <property type="entry name" value="CUPIN TYPE-2 DOMAIN-CONTAINING PROTEIN"/>
    <property type="match status" value="1"/>
</dbReference>
<dbReference type="SUPFAM" id="SSF51182">
    <property type="entry name" value="RmlC-like cupins"/>
    <property type="match status" value="1"/>
</dbReference>
<dbReference type="EMBL" id="AMYD01001210">
    <property type="protein sequence ID" value="EQB54175.1"/>
    <property type="molecule type" value="Genomic_DNA"/>
</dbReference>
<evidence type="ECO:0000259" key="1">
    <source>
        <dbReference type="Pfam" id="PF00190"/>
    </source>
</evidence>
<dbReference type="AlphaFoldDB" id="T0M036"/>
<dbReference type="Proteomes" id="UP000015530">
    <property type="component" value="Unassembled WGS sequence"/>
</dbReference>
<dbReference type="InterPro" id="IPR014710">
    <property type="entry name" value="RmlC-like_jellyroll"/>
</dbReference>
<dbReference type="InterPro" id="IPR047121">
    <property type="entry name" value="YjiB-like"/>
</dbReference>
<dbReference type="InterPro" id="IPR011051">
    <property type="entry name" value="RmlC_Cupin_sf"/>
</dbReference>
<evidence type="ECO:0000313" key="2">
    <source>
        <dbReference type="EMBL" id="EQB54175.1"/>
    </source>
</evidence>
<organism evidence="2 3">
    <name type="scientific">Colletotrichum gloeosporioides (strain Cg-14)</name>
    <name type="common">Anthracnose fungus</name>
    <name type="synonym">Glomerella cingulata</name>
    <dbReference type="NCBI Taxonomy" id="1237896"/>
    <lineage>
        <taxon>Eukaryota</taxon>
        <taxon>Fungi</taxon>
        <taxon>Dikarya</taxon>
        <taxon>Ascomycota</taxon>
        <taxon>Pezizomycotina</taxon>
        <taxon>Sordariomycetes</taxon>
        <taxon>Hypocreomycetidae</taxon>
        <taxon>Glomerellales</taxon>
        <taxon>Glomerellaceae</taxon>
        <taxon>Colletotrichum</taxon>
        <taxon>Colletotrichum gloeosporioides species complex</taxon>
    </lineage>
</organism>
<gene>
    <name evidence="2" type="ORF">CGLO_06012</name>
</gene>
<comment type="caution">
    <text evidence="2">The sequence shown here is derived from an EMBL/GenBank/DDBJ whole genome shotgun (WGS) entry which is preliminary data.</text>
</comment>
<dbReference type="OrthoDB" id="2446447at2759"/>
<dbReference type="HOGENOM" id="CLU_084522_0_0_1"/>
<dbReference type="PANTHER" id="PTHR36448">
    <property type="entry name" value="BLR7373 PROTEIN"/>
    <property type="match status" value="1"/>
</dbReference>
<sequence>MVEVRKYHLPATALMPNSPNPLLHYPSYFSAQDDLTANRVCQTFNGNGWEVQWIYRYGETQRSHYHSGVHECMAVLSGSATIRFGVADTSLDMKENTCGKDRETGGIELEAHEGDVFVLPAGTAHKTFNTRPKASFTLLTPGDGHHIAGGDIGKALKETQDRITGFTMIGAYPKGRGYWDSCKGGEHHGGYEKVWAVPKPEKDPVLGNSNDGLQGLWVW</sequence>
<dbReference type="STRING" id="1237896.T0M036"/>
<dbReference type="Gene3D" id="2.60.120.10">
    <property type="entry name" value="Jelly Rolls"/>
    <property type="match status" value="1"/>
</dbReference>